<dbReference type="AlphaFoldDB" id="A0A2J6N3Z1"/>
<evidence type="ECO:0000256" key="1">
    <source>
        <dbReference type="ARBA" id="ARBA00022980"/>
    </source>
</evidence>
<evidence type="ECO:0000313" key="8">
    <source>
        <dbReference type="Proteomes" id="UP000237153"/>
    </source>
</evidence>
<feature type="domain" description="Large ribosomal subunit protein uL15/eL18" evidence="4">
    <location>
        <begin position="64"/>
        <end position="100"/>
    </location>
</feature>
<sequence>MARTGPTNLLKRKLIKGLKKLSKDEQANIWERISEELSAPRRKMVEANISKINRNANEGEVVVVPGKVLGSGKLTKKIVIIAESYSMKAYEKLKKSGAEIYLLDDLLRNKELKDKIDSLPKRIIV</sequence>
<dbReference type="EMBL" id="PNIM01000001">
    <property type="protein sequence ID" value="PMB76052.1"/>
    <property type="molecule type" value="Genomic_DNA"/>
</dbReference>
<keyword evidence="1 3" id="KW-0689">Ribosomal protein</keyword>
<dbReference type="EMBL" id="DSFH01000023">
    <property type="protein sequence ID" value="HEW63661.1"/>
    <property type="molecule type" value="Genomic_DNA"/>
</dbReference>
<dbReference type="InterPro" id="IPR021131">
    <property type="entry name" value="Ribosomal_uL15/eL18"/>
</dbReference>
<dbReference type="Gene3D" id="3.100.10.10">
    <property type="match status" value="1"/>
</dbReference>
<dbReference type="GeneID" id="12449536"/>
<reference evidence="5" key="2">
    <citation type="journal article" date="2020" name="mSystems">
        <title>Genome- and Community-Level Interaction Insights into Carbon Utilization and Element Cycling Functions of Hydrothermarchaeota in Hydrothermal Sediment.</title>
        <authorList>
            <person name="Zhou Z."/>
            <person name="Liu Y."/>
            <person name="Xu W."/>
            <person name="Pan J."/>
            <person name="Luo Z.H."/>
            <person name="Li M."/>
        </authorList>
    </citation>
    <scope>NUCLEOTIDE SEQUENCE [LARGE SCALE GENOMIC DNA]</scope>
    <source>
        <strain evidence="5">SpSt-1261</strain>
    </source>
</reference>
<protein>
    <recommendedName>
        <fullName evidence="3">Large ribosomal subunit protein eL18</fullName>
    </recommendedName>
</protein>
<evidence type="ECO:0000259" key="4">
    <source>
        <dbReference type="Pfam" id="PF00828"/>
    </source>
</evidence>
<dbReference type="SUPFAM" id="SSF52080">
    <property type="entry name" value="Ribosomal proteins L15p and L18e"/>
    <property type="match status" value="1"/>
</dbReference>
<evidence type="ECO:0000313" key="5">
    <source>
        <dbReference type="EMBL" id="HEW63661.1"/>
    </source>
</evidence>
<dbReference type="Proteomes" id="UP000652307">
    <property type="component" value="Unassembled WGS sequence"/>
</dbReference>
<evidence type="ECO:0000256" key="2">
    <source>
        <dbReference type="ARBA" id="ARBA00023274"/>
    </source>
</evidence>
<proteinExistence type="inferred from homology"/>
<dbReference type="Proteomes" id="UP000886076">
    <property type="component" value="Unassembled WGS sequence"/>
</dbReference>
<dbReference type="InterPro" id="IPR036227">
    <property type="entry name" value="Ribosomal_uL15/eL18_sf"/>
</dbReference>
<dbReference type="Proteomes" id="UP000237153">
    <property type="component" value="Unassembled WGS sequence"/>
</dbReference>
<dbReference type="InterPro" id="IPR022947">
    <property type="entry name" value="Ribosomal_eL18_arc"/>
</dbReference>
<dbReference type="GO" id="GO:0005840">
    <property type="term" value="C:ribosome"/>
    <property type="evidence" value="ECO:0007669"/>
    <property type="project" value="UniProtKB-KW"/>
</dbReference>
<dbReference type="Pfam" id="PF00828">
    <property type="entry name" value="Ribosomal_L27A"/>
    <property type="match status" value="1"/>
</dbReference>
<organism evidence="7 8">
    <name type="scientific">Fervidicoccus fontis</name>
    <dbReference type="NCBI Taxonomy" id="683846"/>
    <lineage>
        <taxon>Archaea</taxon>
        <taxon>Thermoproteota</taxon>
        <taxon>Thermoprotei</taxon>
        <taxon>Fervidicoccales</taxon>
        <taxon>Fervidicoccaceae</taxon>
        <taxon>Fervidicoccus</taxon>
    </lineage>
</organism>
<comment type="similarity">
    <text evidence="3">Belongs to the eukaryotic ribosomal protein eL18 family.</text>
</comment>
<dbReference type="RefSeq" id="WP_014557602.1">
    <property type="nucleotide sequence ID" value="NZ_DSFH01000023.1"/>
</dbReference>
<reference evidence="7 8" key="1">
    <citation type="submission" date="2018-01" db="EMBL/GenBank/DDBJ databases">
        <title>Metagenomic assembled genomes from two thermal pools in the Uzon Caldera, Kamchatka, Russia.</title>
        <authorList>
            <person name="Wilkins L."/>
            <person name="Ettinger C."/>
        </authorList>
    </citation>
    <scope>NUCLEOTIDE SEQUENCE [LARGE SCALE GENOMIC DNA]</scope>
    <source>
        <strain evidence="7">ZAV-06</strain>
    </source>
</reference>
<evidence type="ECO:0000313" key="7">
    <source>
        <dbReference type="EMBL" id="PMB76052.1"/>
    </source>
</evidence>
<keyword evidence="2 3" id="KW-0687">Ribonucleoprotein</keyword>
<gene>
    <name evidence="3" type="primary">rpl18e</name>
    <name evidence="7" type="ORF">C0188_00050</name>
    <name evidence="5" type="ORF">ENO39_01180</name>
    <name evidence="6" type="ORF">IOK49_03105</name>
</gene>
<dbReference type="EMBL" id="JADEZV010000002">
    <property type="protein sequence ID" value="MBE9391067.1"/>
    <property type="molecule type" value="Genomic_DNA"/>
</dbReference>
<evidence type="ECO:0000313" key="6">
    <source>
        <dbReference type="EMBL" id="MBE9391067.1"/>
    </source>
</evidence>
<reference evidence="6" key="3">
    <citation type="submission" date="2020-10" db="EMBL/GenBank/DDBJ databases">
        <title>Fervidococcus fontis strain 3639Fd - the first crenarchaeon capable of growth on lipids.</title>
        <authorList>
            <person name="Kochetkova T.V."/>
            <person name="Elcheninov A.G."/>
            <person name="Toschakov S.V."/>
            <person name="Kublanov I.V."/>
        </authorList>
    </citation>
    <scope>NUCLEOTIDE SEQUENCE</scope>
    <source>
        <strain evidence="6">3639Fd</strain>
    </source>
</reference>
<comment type="caution">
    <text evidence="7">The sequence shown here is derived from an EMBL/GenBank/DDBJ whole genome shotgun (WGS) entry which is preliminary data.</text>
</comment>
<dbReference type="GO" id="GO:0006412">
    <property type="term" value="P:translation"/>
    <property type="evidence" value="ECO:0007669"/>
    <property type="project" value="UniProtKB-UniRule"/>
</dbReference>
<dbReference type="HAMAP" id="MF_00329">
    <property type="entry name" value="Ribosomal_eL18"/>
    <property type="match status" value="1"/>
</dbReference>
<evidence type="ECO:0000256" key="3">
    <source>
        <dbReference type="HAMAP-Rule" id="MF_00329"/>
    </source>
</evidence>
<dbReference type="OMA" id="ANIWERI"/>
<dbReference type="GO" id="GO:1990904">
    <property type="term" value="C:ribonucleoprotein complex"/>
    <property type="evidence" value="ECO:0007669"/>
    <property type="project" value="UniProtKB-KW"/>
</dbReference>
<name>A0A2J6N3Z1_9CREN</name>
<dbReference type="NCBIfam" id="NF003079">
    <property type="entry name" value="PRK04005.1"/>
    <property type="match status" value="1"/>
</dbReference>
<accession>A0A2J6N3Z1</accession>